<accession>A0A418YQA5</accession>
<dbReference type="InterPro" id="IPR029058">
    <property type="entry name" value="AB_hydrolase_fold"/>
</dbReference>
<protein>
    <submittedName>
        <fullName evidence="4">Alpha/beta hydrolase</fullName>
    </submittedName>
</protein>
<proteinExistence type="inferred from homology"/>
<organism evidence="4 5">
    <name type="scientific">Sphingobium terrigena</name>
    <dbReference type="NCBI Taxonomy" id="2304063"/>
    <lineage>
        <taxon>Bacteria</taxon>
        <taxon>Pseudomonadati</taxon>
        <taxon>Pseudomonadota</taxon>
        <taxon>Alphaproteobacteria</taxon>
        <taxon>Sphingomonadales</taxon>
        <taxon>Sphingomonadaceae</taxon>
        <taxon>Sphingobium</taxon>
    </lineage>
</organism>
<dbReference type="OrthoDB" id="9806180at2"/>
<dbReference type="InterPro" id="IPR013094">
    <property type="entry name" value="AB_hydrolase_3"/>
</dbReference>
<reference evidence="4 5" key="1">
    <citation type="submission" date="2018-08" db="EMBL/GenBank/DDBJ databases">
        <title>Sphingobium sp. EO9.</title>
        <authorList>
            <person name="Park Y."/>
            <person name="Kim K.H."/>
            <person name="Jeon C.O."/>
        </authorList>
    </citation>
    <scope>NUCLEOTIDE SEQUENCE [LARGE SCALE GENOMIC DNA]</scope>
    <source>
        <strain evidence="4 5">EO9</strain>
    </source>
</reference>
<evidence type="ECO:0000259" key="3">
    <source>
        <dbReference type="Pfam" id="PF07859"/>
    </source>
</evidence>
<keyword evidence="5" id="KW-1185">Reference proteome</keyword>
<dbReference type="SUPFAM" id="SSF53474">
    <property type="entry name" value="alpha/beta-Hydrolases"/>
    <property type="match status" value="1"/>
</dbReference>
<evidence type="ECO:0000313" key="4">
    <source>
        <dbReference type="EMBL" id="RJG53661.1"/>
    </source>
</evidence>
<dbReference type="Pfam" id="PF07859">
    <property type="entry name" value="Abhydrolase_3"/>
    <property type="match status" value="1"/>
</dbReference>
<evidence type="ECO:0000313" key="5">
    <source>
        <dbReference type="Proteomes" id="UP000283469"/>
    </source>
</evidence>
<evidence type="ECO:0000256" key="1">
    <source>
        <dbReference type="ARBA" id="ARBA00010515"/>
    </source>
</evidence>
<keyword evidence="2 4" id="KW-0378">Hydrolase</keyword>
<dbReference type="PANTHER" id="PTHR48081">
    <property type="entry name" value="AB HYDROLASE SUPERFAMILY PROTEIN C4A8.06C"/>
    <property type="match status" value="1"/>
</dbReference>
<name>A0A418YQA5_9SPHN</name>
<dbReference type="Proteomes" id="UP000283469">
    <property type="component" value="Unassembled WGS sequence"/>
</dbReference>
<dbReference type="Gene3D" id="3.40.50.1820">
    <property type="entry name" value="alpha/beta hydrolase"/>
    <property type="match status" value="1"/>
</dbReference>
<dbReference type="PANTHER" id="PTHR48081:SF30">
    <property type="entry name" value="ACETYL-HYDROLASE LIPR-RELATED"/>
    <property type="match status" value="1"/>
</dbReference>
<evidence type="ECO:0000256" key="2">
    <source>
        <dbReference type="ARBA" id="ARBA00022801"/>
    </source>
</evidence>
<dbReference type="AlphaFoldDB" id="A0A418YQA5"/>
<gene>
    <name evidence="4" type="ORF">D0Z70_15550</name>
</gene>
<feature type="domain" description="Alpha/beta hydrolase fold-3" evidence="3">
    <location>
        <begin position="154"/>
        <end position="343"/>
    </location>
</feature>
<dbReference type="GO" id="GO:0004806">
    <property type="term" value="F:triacylglycerol lipase activity"/>
    <property type="evidence" value="ECO:0007669"/>
    <property type="project" value="TreeGrafter"/>
</dbReference>
<dbReference type="InterPro" id="IPR050300">
    <property type="entry name" value="GDXG_lipolytic_enzyme"/>
</dbReference>
<sequence>MDVGLWPKIWPGIGRSHELSATGEAERQTLWPHSPIGRDDARMTAGLMRTRGRLRVAIAAAMLLSSTRAPAQIVKAPWPDTLSTQALASIAANDARPPEPAAMPDRRARAESIQQAIGGPRLRRYQVRIEETVIAGVPVRIFHPRNERSNGPWLMNLHGGGFMVDAGSITENAAVAGLTGYRVIAVRYRLAPEHPYPAGVDDALSVYRILSKDRAIGLYGTSAGAILSAQLIARLRASGLPQPAALGFFSGTADLSRDADTTTLFAAPAGVRALARLYAGAHDLTDPLLSPGLGKLEGWPPTLCLTSVRDFLLGGTADFCRSLDAAHVSAKLLVWDGLPHAFWSYIDAPESEAAFAAMVRFFRERMENTQ</sequence>
<comment type="similarity">
    <text evidence="1">Belongs to the 'GDXG' lipolytic enzyme family.</text>
</comment>
<comment type="caution">
    <text evidence="4">The sequence shown here is derived from an EMBL/GenBank/DDBJ whole genome shotgun (WGS) entry which is preliminary data.</text>
</comment>
<dbReference type="EMBL" id="QVRA01000014">
    <property type="protein sequence ID" value="RJG53661.1"/>
    <property type="molecule type" value="Genomic_DNA"/>
</dbReference>